<protein>
    <submittedName>
        <fullName evidence="7">Zip metal ion transporter</fullName>
    </submittedName>
</protein>
<feature type="region of interest" description="Disordered" evidence="5">
    <location>
        <begin position="129"/>
        <end position="212"/>
    </location>
</feature>
<dbReference type="Pfam" id="PF02535">
    <property type="entry name" value="Zip"/>
    <property type="match status" value="1"/>
</dbReference>
<feature type="transmembrane region" description="Helical" evidence="6">
    <location>
        <begin position="14"/>
        <end position="41"/>
    </location>
</feature>
<organism evidence="8">
    <name type="scientific">Grosmannia clavigera (strain kw1407 / UAMH 11150)</name>
    <name type="common">Blue stain fungus</name>
    <name type="synonym">Graphiocladiella clavigera</name>
    <dbReference type="NCBI Taxonomy" id="655863"/>
    <lineage>
        <taxon>Eukaryota</taxon>
        <taxon>Fungi</taxon>
        <taxon>Dikarya</taxon>
        <taxon>Ascomycota</taxon>
        <taxon>Pezizomycotina</taxon>
        <taxon>Sordariomycetes</taxon>
        <taxon>Sordariomycetidae</taxon>
        <taxon>Ophiostomatales</taxon>
        <taxon>Ophiostomataceae</taxon>
        <taxon>Leptographium</taxon>
    </lineage>
</organism>
<dbReference type="PROSITE" id="PS51257">
    <property type="entry name" value="PROKAR_LIPOPROTEIN"/>
    <property type="match status" value="1"/>
</dbReference>
<dbReference type="EMBL" id="GL629801">
    <property type="protein sequence ID" value="EFX00244.1"/>
    <property type="molecule type" value="Genomic_DNA"/>
</dbReference>
<feature type="compositionally biased region" description="Polar residues" evidence="5">
    <location>
        <begin position="184"/>
        <end position="205"/>
    </location>
</feature>
<dbReference type="HOGENOM" id="CLU_023518_1_0_1"/>
<feature type="transmembrane region" description="Helical" evidence="6">
    <location>
        <begin position="432"/>
        <end position="456"/>
    </location>
</feature>
<comment type="subcellular location">
    <subcellularLocation>
        <location evidence="1">Membrane</location>
        <topology evidence="1">Multi-pass membrane protein</topology>
    </subcellularLocation>
</comment>
<proteinExistence type="predicted"/>
<evidence type="ECO:0000256" key="1">
    <source>
        <dbReference type="ARBA" id="ARBA00004141"/>
    </source>
</evidence>
<feature type="compositionally biased region" description="Polar residues" evidence="5">
    <location>
        <begin position="152"/>
        <end position="162"/>
    </location>
</feature>
<feature type="transmembrane region" description="Helical" evidence="6">
    <location>
        <begin position="471"/>
        <end position="492"/>
    </location>
</feature>
<name>F0XQ93_GROCL</name>
<feature type="transmembrane region" description="Helical" evidence="6">
    <location>
        <begin position="504"/>
        <end position="523"/>
    </location>
</feature>
<dbReference type="PANTHER" id="PTHR11040">
    <property type="entry name" value="ZINC/IRON TRANSPORTER"/>
    <property type="match status" value="1"/>
</dbReference>
<dbReference type="Proteomes" id="UP000007796">
    <property type="component" value="Unassembled WGS sequence"/>
</dbReference>
<dbReference type="GeneID" id="25980769"/>
<dbReference type="InParanoid" id="F0XQ93"/>
<dbReference type="eggNOG" id="KOG2474">
    <property type="taxonomic scope" value="Eukaryota"/>
</dbReference>
<accession>F0XQ93</accession>
<evidence type="ECO:0000313" key="7">
    <source>
        <dbReference type="EMBL" id="EFX00244.1"/>
    </source>
</evidence>
<evidence type="ECO:0000313" key="8">
    <source>
        <dbReference type="Proteomes" id="UP000007796"/>
    </source>
</evidence>
<feature type="transmembrane region" description="Helical" evidence="6">
    <location>
        <begin position="402"/>
        <end position="425"/>
    </location>
</feature>
<dbReference type="AlphaFoldDB" id="F0XQ93"/>
<dbReference type="STRING" id="655863.F0XQ93"/>
<feature type="compositionally biased region" description="Basic and acidic residues" evidence="5">
    <location>
        <begin position="129"/>
        <end position="141"/>
    </location>
</feature>
<keyword evidence="3 6" id="KW-1133">Transmembrane helix</keyword>
<dbReference type="PANTHER" id="PTHR11040:SF210">
    <property type="entry name" value="ZINC-REGULATED TRANSPORTER 3"/>
    <property type="match status" value="1"/>
</dbReference>
<feature type="transmembrane region" description="Helical" evidence="6">
    <location>
        <begin position="53"/>
        <end position="73"/>
    </location>
</feature>
<reference evidence="7 8" key="1">
    <citation type="journal article" date="2011" name="Proc. Natl. Acad. Sci. U.S.A.">
        <title>Genome and transcriptome analyses of the mountain pine beetle-fungal symbiont Grosmannia clavigera, a lodgepole pine pathogen.</title>
        <authorList>
            <person name="DiGuistini S."/>
            <person name="Wang Y."/>
            <person name="Liao N.Y."/>
            <person name="Taylor G."/>
            <person name="Tanguay P."/>
            <person name="Feau N."/>
            <person name="Henrissat B."/>
            <person name="Chan S.K."/>
            <person name="Hesse-Orce U."/>
            <person name="Alamouti S.M."/>
            <person name="Tsui C.K.M."/>
            <person name="Docking R.T."/>
            <person name="Levasseur A."/>
            <person name="Haridas S."/>
            <person name="Robertson G."/>
            <person name="Birol I."/>
            <person name="Holt R.A."/>
            <person name="Marra M.A."/>
            <person name="Hamelin R.C."/>
            <person name="Hirst M."/>
            <person name="Jones S.J.M."/>
            <person name="Bohlmann J."/>
            <person name="Breuil C."/>
        </authorList>
    </citation>
    <scope>NUCLEOTIDE SEQUENCE [LARGE SCALE GENOMIC DNA]</scope>
    <source>
        <strain evidence="8">kw1407 / UAMH 11150</strain>
    </source>
</reference>
<evidence type="ECO:0000256" key="4">
    <source>
        <dbReference type="ARBA" id="ARBA00023136"/>
    </source>
</evidence>
<dbReference type="GO" id="GO:0005385">
    <property type="term" value="F:zinc ion transmembrane transporter activity"/>
    <property type="evidence" value="ECO:0007669"/>
    <property type="project" value="TreeGrafter"/>
</dbReference>
<dbReference type="GO" id="GO:0016020">
    <property type="term" value="C:membrane"/>
    <property type="evidence" value="ECO:0007669"/>
    <property type="project" value="UniProtKB-SubCell"/>
</dbReference>
<feature type="region of interest" description="Disordered" evidence="5">
    <location>
        <begin position="296"/>
        <end position="357"/>
    </location>
</feature>
<dbReference type="RefSeq" id="XP_014169726.1">
    <property type="nucleotide sequence ID" value="XM_014314251.1"/>
</dbReference>
<feature type="compositionally biased region" description="Basic residues" evidence="5">
    <location>
        <begin position="142"/>
        <end position="151"/>
    </location>
</feature>
<feature type="transmembrane region" description="Helical" evidence="6">
    <location>
        <begin position="93"/>
        <end position="111"/>
    </location>
</feature>
<evidence type="ECO:0000256" key="2">
    <source>
        <dbReference type="ARBA" id="ARBA00022692"/>
    </source>
</evidence>
<evidence type="ECO:0000256" key="3">
    <source>
        <dbReference type="ARBA" id="ARBA00022989"/>
    </source>
</evidence>
<dbReference type="InterPro" id="IPR003689">
    <property type="entry name" value="ZIP"/>
</dbReference>
<sequence>MVFVVRAVPDDRRGWILCVVSAIACIFGACFICVDVFVRLLPGQKDFRIEDSNAFLASSLSLSFGVMIFSALFSMLPSSKRYLIADGVPKQRAGLLMMAAFVVGFVGIQVVSRIIHRFMPSHVVDCDHSHEDDGADENGHDHSHKKGHKNGHPSSLRRSSGHTGADGGSDMTESTPLLLAASNGHVTSSSDEFPATLSLSRQHSQPLPRPAAIRRQSMKEVVRDRLVSFVKDTKTNCDEFGPCYGYSDPCGQECKTHLATRVPAPLREVTSSLHRTPWSLSSENVTVLPVSIEERSSIEDAGSSSGMAGPAELSTGTDTASIAGSKDGADESRQDASSQQAPPDADTDLEAAAAPPHHHHVPTNAFLSIGVQTVLAIGLHKFPEGFIMFATNHANPALGLNVFLALLVHNVAEGFAMALPLYMALGSRLRAIAWASALGGLSQPLGAGVAAIWLWYLGRGDSDNDKNSQGTAYGLLFGVTAGIMVAVALQLFVEGLMLHHNRQLCIGFGFVGMLLLGLSNALVK</sequence>
<keyword evidence="8" id="KW-1185">Reference proteome</keyword>
<dbReference type="OrthoDB" id="262547at2759"/>
<keyword evidence="4 6" id="KW-0472">Membrane</keyword>
<gene>
    <name evidence="7" type="ORF">CMQ_7246</name>
</gene>
<evidence type="ECO:0000256" key="5">
    <source>
        <dbReference type="SAM" id="MobiDB-lite"/>
    </source>
</evidence>
<keyword evidence="2 6" id="KW-0812">Transmembrane</keyword>
<evidence type="ECO:0000256" key="6">
    <source>
        <dbReference type="SAM" id="Phobius"/>
    </source>
</evidence>